<dbReference type="InterPro" id="IPR029033">
    <property type="entry name" value="His_PPase_superfam"/>
</dbReference>
<evidence type="ECO:0000313" key="3">
    <source>
        <dbReference type="Proteomes" id="UP000030651"/>
    </source>
</evidence>
<feature type="compositionally biased region" description="Polar residues" evidence="1">
    <location>
        <begin position="130"/>
        <end position="140"/>
    </location>
</feature>
<dbReference type="PANTHER" id="PTHR16469">
    <property type="entry name" value="UBIQUITIN-ASSOCIATED AND SH3 DOMAIN-CONTAINING BA-RELATED"/>
    <property type="match status" value="1"/>
</dbReference>
<dbReference type="SUPFAM" id="SSF53254">
    <property type="entry name" value="Phosphoglycerate mutase-like"/>
    <property type="match status" value="1"/>
</dbReference>
<protein>
    <recommendedName>
        <fullName evidence="4">Phosphoglycerate mutase</fullName>
    </recommendedName>
</protein>
<feature type="region of interest" description="Disordered" evidence="1">
    <location>
        <begin position="430"/>
        <end position="452"/>
    </location>
</feature>
<dbReference type="EMBL" id="KI912111">
    <property type="protein sequence ID" value="ETS83063.1"/>
    <property type="molecule type" value="Genomic_DNA"/>
</dbReference>
<keyword evidence="3" id="KW-1185">Reference proteome</keyword>
<dbReference type="HOGENOM" id="CLU_018502_0_0_1"/>
<feature type="region of interest" description="Disordered" evidence="1">
    <location>
        <begin position="60"/>
        <end position="84"/>
    </location>
</feature>
<evidence type="ECO:0000256" key="1">
    <source>
        <dbReference type="SAM" id="MobiDB-lite"/>
    </source>
</evidence>
<feature type="region of interest" description="Disordered" evidence="1">
    <location>
        <begin position="508"/>
        <end position="545"/>
    </location>
</feature>
<evidence type="ECO:0000313" key="2">
    <source>
        <dbReference type="EMBL" id="ETS83063.1"/>
    </source>
</evidence>
<feature type="compositionally biased region" description="Polar residues" evidence="1">
    <location>
        <begin position="519"/>
        <end position="533"/>
    </location>
</feature>
<dbReference type="Proteomes" id="UP000030651">
    <property type="component" value="Unassembled WGS sequence"/>
</dbReference>
<name>W3XAD4_PESFW</name>
<reference evidence="3" key="1">
    <citation type="journal article" date="2015" name="BMC Genomics">
        <title>Genomic and transcriptomic analysis of the endophytic fungus Pestalotiopsis fici reveals its lifestyle and high potential for synthesis of natural products.</title>
        <authorList>
            <person name="Wang X."/>
            <person name="Zhang X."/>
            <person name="Liu L."/>
            <person name="Xiang M."/>
            <person name="Wang W."/>
            <person name="Sun X."/>
            <person name="Che Y."/>
            <person name="Guo L."/>
            <person name="Liu G."/>
            <person name="Guo L."/>
            <person name="Wang C."/>
            <person name="Yin W.B."/>
            <person name="Stadler M."/>
            <person name="Zhang X."/>
            <person name="Liu X."/>
        </authorList>
    </citation>
    <scope>NUCLEOTIDE SEQUENCE [LARGE SCALE GENOMIC DNA]</scope>
    <source>
        <strain evidence="3">W106-1 / CGMCC3.15140</strain>
    </source>
</reference>
<dbReference type="AlphaFoldDB" id="W3XAD4"/>
<dbReference type="OrthoDB" id="3898179at2759"/>
<evidence type="ECO:0008006" key="4">
    <source>
        <dbReference type="Google" id="ProtNLM"/>
    </source>
</evidence>
<gene>
    <name evidence="2" type="ORF">PFICI_04939</name>
</gene>
<dbReference type="InterPro" id="IPR051710">
    <property type="entry name" value="Phosphatase_SH3-domain"/>
</dbReference>
<dbReference type="STRING" id="1229662.W3XAD4"/>
<dbReference type="SMART" id="SM00855">
    <property type="entry name" value="PGAM"/>
    <property type="match status" value="1"/>
</dbReference>
<sequence>MGRPPAYLFVVRHGNRLDAADKQWHMTSPTPYDPPLTYGGWLQCRQLGARIASILQEKEAEDEAARASHNNGQNGNTEKPKKKRYRVVLHSSPFLRCIQTSIAISAGIASSPSPFTQASDYPPARLQASPRPQTPVSSDPVSPRTRPALMTDIPPMQPTQNSDHLEKTILRLDPFLGEWASPDYFDHITPPPRSSLMLMTAKAELLRKENYITYTDPNPRPSTPTTPSRLWNSPTQSRNASLDGLVKPGDAPAGSLNNGVGEHRGSHKVAYSESAIFTGYIAPVPAYAISPSEPIPQGYVAHARDACVDIDYQWDSSRNPIAWGDGGVLPEEWAAMHQRFRKGLKRLVDWYMTTDHPGHMVTKTPITPNPSKLENNNTAKSHTLDDEEDIEDVVILVSHGAGCNALVGGITNQPVLADVPMTSLSMARRRPGYAETQSAMNEHPVTSLDDGLSRKPVTVQDLYELSMFANTDHLVRSGNVSRSSSVAGASRGHSRGLSSALRDINFGAHYGQPRDHRSNSMSSSISGPRNMSGGTNGVTRLPPLLSNNAAKGGITVGSGVTSFGTAPRKNSWGLWTPKQEPTNPEEELDMPMTLDFSHEKEVKKSSPPPETIIEMPEHEHGHLPGLPASIDTEEHDKFDSKTSIPPSSGMWGSPRPPDDAETLRDFSSQKRRWTVTERQL</sequence>
<dbReference type="OMA" id="WDSMRAP"/>
<feature type="region of interest" description="Disordered" evidence="1">
    <location>
        <begin position="599"/>
        <end position="680"/>
    </location>
</feature>
<dbReference type="eggNOG" id="KOG3734">
    <property type="taxonomic scope" value="Eukaryota"/>
</dbReference>
<organism evidence="2 3">
    <name type="scientific">Pestalotiopsis fici (strain W106-1 / CGMCC3.15140)</name>
    <dbReference type="NCBI Taxonomy" id="1229662"/>
    <lineage>
        <taxon>Eukaryota</taxon>
        <taxon>Fungi</taxon>
        <taxon>Dikarya</taxon>
        <taxon>Ascomycota</taxon>
        <taxon>Pezizomycotina</taxon>
        <taxon>Sordariomycetes</taxon>
        <taxon>Xylariomycetidae</taxon>
        <taxon>Amphisphaeriales</taxon>
        <taxon>Sporocadaceae</taxon>
        <taxon>Pestalotiopsis</taxon>
    </lineage>
</organism>
<dbReference type="PANTHER" id="PTHR16469:SF27">
    <property type="entry name" value="UBIQUITIN-ASSOCIATED AND SH3 DOMAIN-CONTAINING BA-RELATED"/>
    <property type="match status" value="1"/>
</dbReference>
<feature type="compositionally biased region" description="Basic and acidic residues" evidence="1">
    <location>
        <begin position="656"/>
        <end position="668"/>
    </location>
</feature>
<dbReference type="KEGG" id="pfy:PFICI_04939"/>
<feature type="compositionally biased region" description="Polar residues" evidence="1">
    <location>
        <begin position="68"/>
        <end position="77"/>
    </location>
</feature>
<feature type="region of interest" description="Disordered" evidence="1">
    <location>
        <begin position="113"/>
        <end position="144"/>
    </location>
</feature>
<dbReference type="Gene3D" id="3.40.50.1240">
    <property type="entry name" value="Phosphoglycerate mutase-like"/>
    <property type="match status" value="2"/>
</dbReference>
<dbReference type="InterPro" id="IPR013078">
    <property type="entry name" value="His_Pase_superF_clade-1"/>
</dbReference>
<feature type="region of interest" description="Disordered" evidence="1">
    <location>
        <begin position="213"/>
        <end position="238"/>
    </location>
</feature>
<proteinExistence type="predicted"/>
<accession>W3XAD4</accession>
<dbReference type="InParanoid" id="W3XAD4"/>
<dbReference type="RefSeq" id="XP_007831711.1">
    <property type="nucleotide sequence ID" value="XM_007833520.1"/>
</dbReference>
<dbReference type="GeneID" id="19269952"/>